<reference evidence="2" key="1">
    <citation type="submission" date="2011-12" db="EMBL/GenBank/DDBJ databases">
        <title>Complete genome sequence of Streptomyces cattleya strain DSM 46488.</title>
        <authorList>
            <person name="Ou H.-Y."/>
            <person name="Li P."/>
            <person name="Zhao C."/>
            <person name="O'Hagan D."/>
            <person name="Deng Z."/>
        </authorList>
    </citation>
    <scope>NUCLEOTIDE SEQUENCE [LARGE SCALE GENOMIC DNA]</scope>
    <source>
        <strain evidence="2">ATCC 35852 / DSM 46488 / JCM 4925 / NBRC 14057 / NRRL 8057</strain>
        <plasmid evidence="2">Plasmid pSCATT</plasmid>
    </source>
</reference>
<proteinExistence type="predicted"/>
<keyword evidence="2" id="KW-1185">Reference proteome</keyword>
<organism evidence="1 2">
    <name type="scientific">Streptantibioticus cattleyicolor (strain ATCC 35852 / DSM 46488 / JCM 4925 / NBRC 14057 / NRRL 8057)</name>
    <name type="common">Streptomyces cattleya</name>
    <dbReference type="NCBI Taxonomy" id="1003195"/>
    <lineage>
        <taxon>Bacteria</taxon>
        <taxon>Bacillati</taxon>
        <taxon>Actinomycetota</taxon>
        <taxon>Actinomycetes</taxon>
        <taxon>Kitasatosporales</taxon>
        <taxon>Streptomycetaceae</taxon>
        <taxon>Streptantibioticus</taxon>
    </lineage>
</organism>
<protein>
    <submittedName>
        <fullName evidence="1">Uncharacterized protein</fullName>
    </submittedName>
</protein>
<evidence type="ECO:0000313" key="2">
    <source>
        <dbReference type="Proteomes" id="UP000007842"/>
    </source>
</evidence>
<dbReference type="EMBL" id="CP003229">
    <property type="protein sequence ID" value="AEW99265.1"/>
    <property type="molecule type" value="Genomic_DNA"/>
</dbReference>
<gene>
    <name evidence="1" type="ordered locus">SCATT_p10720</name>
</gene>
<keyword evidence="1" id="KW-0614">Plasmid</keyword>
<dbReference type="Proteomes" id="UP000007842">
    <property type="component" value="Plasmid pSCATT"/>
</dbReference>
<dbReference type="AlphaFoldDB" id="G8XEB1"/>
<evidence type="ECO:0000313" key="1">
    <source>
        <dbReference type="EMBL" id="AEW99265.1"/>
    </source>
</evidence>
<dbReference type="KEGG" id="scy:SCATT_p10720"/>
<geneLocation type="plasmid" evidence="1 2">
    <name>pSCATT</name>
</geneLocation>
<sequence>MVRLPQPVPALPKGDQGIRGEIVRRVGLAGQEVCQTGEFGIVAFEEFVELRGRVVEEHPSVAFS</sequence>
<dbReference type="HOGENOM" id="CLU_2865772_0_0_11"/>
<name>G8XEB1_STREN</name>
<accession>G8XEB1</accession>